<dbReference type="InterPro" id="IPR002938">
    <property type="entry name" value="FAD-bd"/>
</dbReference>
<dbReference type="Pfam" id="PF01494">
    <property type="entry name" value="FAD_binding_3"/>
    <property type="match status" value="2"/>
</dbReference>
<dbReference type="PANTHER" id="PTHR43876">
    <property type="entry name" value="UBIQUINONE BIOSYNTHESIS MONOOXYGENASE COQ6, MITOCHONDRIAL"/>
    <property type="match status" value="1"/>
</dbReference>
<dbReference type="InterPro" id="IPR051205">
    <property type="entry name" value="UbiH/COQ6_monooxygenase"/>
</dbReference>
<sequence>MCSEGTMILCVGSNAGFKLPGSNPLTAGLRVALVEAQDLQKLRSWKLPPDRYSNRCSSLTPASAAFLDTIGAWRHVQHDRVQPYHEMQVWDGVSGARIEFDWAGEHGRGGVAEGVEEEGKTIAYMIENLNLTSGLLQRIDELGSTTIFDGAKVETISLGEDTGELDLREWPIVHLAGGQQLAARLLVGADGANSPVRTFAEIPSRGWDYERHGVVATLELEGEGEGGGDIGSWAPGDTLMTTKVAYQRFLPTGPIALLPLPGNRATLVWSTTPDNAALLKRLSTPDFLALVNAAFRLDPVDLRYMHTIPSGQSDELAWRLPNTPDAIPTGGRARALPRWVIGVQEGTTASFPLRMRHADTYVGERVALVGDAAHTIHPLAGQGLNQGQGDAASLARVVASAASHGQDIGARMALEPYAAERYAENHLLLGVVDKLHKLYSVESGPLVPLRSLGLSAVNALGPVKRFFMERAAANGGGGKLF</sequence>
<name>A0AAN9YJZ2_9PEZI</name>
<comment type="subunit">
    <text evidence="12">Component of a multi-subunit COQ enzyme complex, composed of at least COQ3, COQ4, COQ5, COQ6, COQ7 and COQ9.</text>
</comment>
<keyword evidence="4 12" id="KW-0285">Flavoprotein</keyword>
<keyword evidence="5 12" id="KW-0831">Ubiquinone biosynthesis</keyword>
<comment type="subcellular location">
    <subcellularLocation>
        <location evidence="12">Mitochondrion inner membrane</location>
        <topology evidence="12">Peripheral membrane protein</topology>
        <orientation evidence="12">Matrix side</orientation>
    </subcellularLocation>
</comment>
<dbReference type="GO" id="GO:0031314">
    <property type="term" value="C:extrinsic component of mitochondrial inner membrane"/>
    <property type="evidence" value="ECO:0007669"/>
    <property type="project" value="UniProtKB-UniRule"/>
</dbReference>
<evidence type="ECO:0000313" key="14">
    <source>
        <dbReference type="EMBL" id="KAK7745729.1"/>
    </source>
</evidence>
<dbReference type="NCBIfam" id="TIGR01988">
    <property type="entry name" value="Ubi-OHases"/>
    <property type="match status" value="1"/>
</dbReference>
<dbReference type="GO" id="GO:0120538">
    <property type="term" value="F:2-methoxy-6-polyprenolphenol 4-hydroxylase activity"/>
    <property type="evidence" value="ECO:0007669"/>
    <property type="project" value="UniProtKB-EC"/>
</dbReference>
<evidence type="ECO:0000256" key="12">
    <source>
        <dbReference type="HAMAP-Rule" id="MF_03193"/>
    </source>
</evidence>
<evidence type="ECO:0000256" key="11">
    <source>
        <dbReference type="ARBA" id="ARBA00023136"/>
    </source>
</evidence>
<evidence type="ECO:0000256" key="1">
    <source>
        <dbReference type="ARBA" id="ARBA00001974"/>
    </source>
</evidence>
<evidence type="ECO:0000256" key="6">
    <source>
        <dbReference type="ARBA" id="ARBA00022792"/>
    </source>
</evidence>
<keyword evidence="15" id="KW-1185">Reference proteome</keyword>
<dbReference type="EC" id="1.14.15.45" evidence="12"/>
<evidence type="ECO:0000259" key="13">
    <source>
        <dbReference type="Pfam" id="PF01494"/>
    </source>
</evidence>
<evidence type="ECO:0000256" key="3">
    <source>
        <dbReference type="ARBA" id="ARBA00005349"/>
    </source>
</evidence>
<keyword evidence="8 12" id="KW-0560">Oxidoreductase</keyword>
<comment type="function">
    <text evidence="12">FAD-dependent monooxygenase required for two non-consecutive steps during ubiquinone biosynthesis. Required for the C5-ring hydroxylation during ubiquinone biosynthesis by catalyzing the hydroxylation of 4-hydroxy-3-(all-trans-polyprenyl)benzoic acid to 3,4-dihydroxy-5-(all-trans-polyprenyl)benzoic acid. Also acts downstream of coq4, for the C1-hydroxylation during ubiquinone biosynthesis by catalyzing the hydroxylation of 2-methoxy-6-(all-trans-polyprenyl)phenol to 2-methoxy-6-(all-trans-polyprenyl)benzene-1,4-diol. The electrons required for the hydroxylation reaction are funneled indirectly to coq6 from NADPH via a ferredoxin/ferredoxin reductase system.</text>
</comment>
<keyword evidence="14" id="KW-0830">Ubiquinone</keyword>
<accession>A0AAN9YJZ2</accession>
<evidence type="ECO:0000256" key="2">
    <source>
        <dbReference type="ARBA" id="ARBA00005179"/>
    </source>
</evidence>
<proteinExistence type="inferred from homology"/>
<dbReference type="Proteomes" id="UP001320420">
    <property type="component" value="Unassembled WGS sequence"/>
</dbReference>
<dbReference type="FunFam" id="3.50.50.60:FF:000021">
    <property type="entry name" value="Ubiquinone biosynthesis monooxygenase COQ6"/>
    <property type="match status" value="1"/>
</dbReference>
<dbReference type="GO" id="GO:0106364">
    <property type="term" value="F:4-hydroxy-3-all-trans-polyprenylbenzoate oxygenase activity"/>
    <property type="evidence" value="ECO:0007669"/>
    <property type="project" value="UniProtKB-EC"/>
</dbReference>
<dbReference type="EMBL" id="JAKJXP020000104">
    <property type="protein sequence ID" value="KAK7745729.1"/>
    <property type="molecule type" value="Genomic_DNA"/>
</dbReference>
<evidence type="ECO:0000313" key="15">
    <source>
        <dbReference type="Proteomes" id="UP001320420"/>
    </source>
</evidence>
<dbReference type="GO" id="GO:0071949">
    <property type="term" value="F:FAD binding"/>
    <property type="evidence" value="ECO:0007669"/>
    <property type="project" value="InterPro"/>
</dbReference>
<comment type="caution">
    <text evidence="14">The sequence shown here is derived from an EMBL/GenBank/DDBJ whole genome shotgun (WGS) entry which is preliminary data.</text>
</comment>
<evidence type="ECO:0000256" key="5">
    <source>
        <dbReference type="ARBA" id="ARBA00022688"/>
    </source>
</evidence>
<keyword evidence="9 12" id="KW-0503">Monooxygenase</keyword>
<protein>
    <recommendedName>
        <fullName evidence="12">Ubiquinone biosynthesis monooxygenase COQ6, mitochondrial</fullName>
        <ecNumber evidence="12">1.14.15.45</ecNumber>
    </recommendedName>
    <alternativeName>
        <fullName evidence="12">2-methoxy-6-polyprenolphenol 4-hydroxylase</fullName>
        <ecNumber evidence="12">1.14.15.46</ecNumber>
    </alternativeName>
</protein>
<dbReference type="InterPro" id="IPR036188">
    <property type="entry name" value="FAD/NAD-bd_sf"/>
</dbReference>
<dbReference type="EC" id="1.14.15.46" evidence="12"/>
<keyword evidence="10 12" id="KW-0496">Mitochondrion</keyword>
<reference evidence="14 15" key="1">
    <citation type="submission" date="2024-02" db="EMBL/GenBank/DDBJ databases">
        <title>De novo assembly and annotation of 12 fungi associated with fruit tree decline syndrome in Ontario, Canada.</title>
        <authorList>
            <person name="Sulman M."/>
            <person name="Ellouze W."/>
            <person name="Ilyukhin E."/>
        </authorList>
    </citation>
    <scope>NUCLEOTIDE SEQUENCE [LARGE SCALE GENOMIC DNA]</scope>
    <source>
        <strain evidence="14 15">M11/M66-122</strain>
    </source>
</reference>
<dbReference type="HAMAP" id="MF_03193">
    <property type="entry name" value="COQ6_monooxygenase"/>
    <property type="match status" value="1"/>
</dbReference>
<dbReference type="InterPro" id="IPR000689">
    <property type="entry name" value="UbQ_mOase_COQ6"/>
</dbReference>
<evidence type="ECO:0000256" key="4">
    <source>
        <dbReference type="ARBA" id="ARBA00022630"/>
    </source>
</evidence>
<dbReference type="InterPro" id="IPR010971">
    <property type="entry name" value="UbiH/COQ6"/>
</dbReference>
<comment type="similarity">
    <text evidence="3 12">Belongs to the UbiH/COQ6 family.</text>
</comment>
<comment type="catalytic activity">
    <reaction evidence="12">
        <text>a 2-methoxy-6-(all-trans-polyprenyl)phenol + 2 reduced [2Fe-2S]-[ferredoxin] + O2 + 2 H(+) = a 2-methoxy-6-(all-trans-polyprenyl)benzene-1,4-diol + 2 oxidized [2Fe-2S]-[ferredoxin] + H2O</text>
        <dbReference type="Rhea" id="RHEA:81183"/>
        <dbReference type="Rhea" id="RHEA-COMP:9551"/>
        <dbReference type="Rhea" id="RHEA-COMP:10000"/>
        <dbReference type="Rhea" id="RHEA-COMP:10001"/>
        <dbReference type="Rhea" id="RHEA-COMP:10858"/>
        <dbReference type="ChEBI" id="CHEBI:15377"/>
        <dbReference type="ChEBI" id="CHEBI:15378"/>
        <dbReference type="ChEBI" id="CHEBI:15379"/>
        <dbReference type="ChEBI" id="CHEBI:33737"/>
        <dbReference type="ChEBI" id="CHEBI:33738"/>
        <dbReference type="ChEBI" id="CHEBI:62731"/>
        <dbReference type="ChEBI" id="CHEBI:84166"/>
        <dbReference type="EC" id="1.14.15.46"/>
    </reaction>
</comment>
<comment type="pathway">
    <text evidence="12">Cofactor biosynthesis; ubiquinone biosynthesis.</text>
</comment>
<dbReference type="Gene3D" id="3.50.50.60">
    <property type="entry name" value="FAD/NAD(P)-binding domain"/>
    <property type="match status" value="2"/>
</dbReference>
<dbReference type="PANTHER" id="PTHR43876:SF7">
    <property type="entry name" value="UBIQUINONE BIOSYNTHESIS MONOOXYGENASE COQ6, MITOCHONDRIAL"/>
    <property type="match status" value="1"/>
</dbReference>
<evidence type="ECO:0000256" key="8">
    <source>
        <dbReference type="ARBA" id="ARBA00023002"/>
    </source>
</evidence>
<keyword evidence="6 12" id="KW-0999">Mitochondrion inner membrane</keyword>
<organism evidence="14 15">
    <name type="scientific">Diatrype stigma</name>
    <dbReference type="NCBI Taxonomy" id="117547"/>
    <lineage>
        <taxon>Eukaryota</taxon>
        <taxon>Fungi</taxon>
        <taxon>Dikarya</taxon>
        <taxon>Ascomycota</taxon>
        <taxon>Pezizomycotina</taxon>
        <taxon>Sordariomycetes</taxon>
        <taxon>Xylariomycetidae</taxon>
        <taxon>Xylariales</taxon>
        <taxon>Diatrypaceae</taxon>
        <taxon>Diatrype</taxon>
    </lineage>
</organism>
<feature type="domain" description="FAD-binding" evidence="13">
    <location>
        <begin position="55"/>
        <end position="207"/>
    </location>
</feature>
<dbReference type="AlphaFoldDB" id="A0AAN9YJZ2"/>
<dbReference type="FunFam" id="3.50.50.60:FF:000245">
    <property type="entry name" value="Ubiquinone biosynthesis monooxygenase COQ6, mitochondrial"/>
    <property type="match status" value="1"/>
</dbReference>
<dbReference type="PROSITE" id="PS01304">
    <property type="entry name" value="UBIH"/>
    <property type="match status" value="1"/>
</dbReference>
<gene>
    <name evidence="14" type="primary">COQ6_2</name>
    <name evidence="12" type="synonym">COQ6</name>
    <name evidence="14" type="ORF">SLS62_009610</name>
</gene>
<evidence type="ECO:0000256" key="10">
    <source>
        <dbReference type="ARBA" id="ARBA00023128"/>
    </source>
</evidence>
<feature type="domain" description="FAD-binding" evidence="13">
    <location>
        <begin position="348"/>
        <end position="421"/>
    </location>
</feature>
<keyword evidence="11 12" id="KW-0472">Membrane</keyword>
<evidence type="ECO:0000256" key="9">
    <source>
        <dbReference type="ARBA" id="ARBA00023033"/>
    </source>
</evidence>
<keyword evidence="7 12" id="KW-0274">FAD</keyword>
<comment type="cofactor">
    <cofactor evidence="1 12">
        <name>FAD</name>
        <dbReference type="ChEBI" id="CHEBI:57692"/>
    </cofactor>
</comment>
<comment type="pathway">
    <text evidence="2">Secondary metabolite biosynthesis.</text>
</comment>
<evidence type="ECO:0000256" key="7">
    <source>
        <dbReference type="ARBA" id="ARBA00022827"/>
    </source>
</evidence>
<comment type="catalytic activity">
    <reaction evidence="12">
        <text>a 4-hydroxy-3-(all-trans-polyprenyl)benzoate + 2 reduced [2Fe-2S]-[ferredoxin] + O2 + 2 H(+) = a 3,4-dihydroxy-5-(all-trans-polyprenyl)benzoate + 2 oxidized [2Fe-2S]-[ferredoxin] + H2O</text>
        <dbReference type="Rhea" id="RHEA:81195"/>
        <dbReference type="Rhea" id="RHEA-COMP:9514"/>
        <dbReference type="Rhea" id="RHEA-COMP:10000"/>
        <dbReference type="Rhea" id="RHEA-COMP:10001"/>
        <dbReference type="Rhea" id="RHEA-COMP:10930"/>
        <dbReference type="ChEBI" id="CHEBI:15377"/>
        <dbReference type="ChEBI" id="CHEBI:15378"/>
        <dbReference type="ChEBI" id="CHEBI:15379"/>
        <dbReference type="ChEBI" id="CHEBI:33737"/>
        <dbReference type="ChEBI" id="CHEBI:33738"/>
        <dbReference type="ChEBI" id="CHEBI:64694"/>
        <dbReference type="ChEBI" id="CHEBI:78396"/>
        <dbReference type="EC" id="1.14.15.45"/>
    </reaction>
</comment>
<dbReference type="SUPFAM" id="SSF51905">
    <property type="entry name" value="FAD/NAD(P)-binding domain"/>
    <property type="match status" value="1"/>
</dbReference>
<dbReference type="GO" id="GO:0016712">
    <property type="term" value="F:oxidoreductase activity, acting on paired donors, with incorporation or reduction of molecular oxygen, reduced flavin or flavoprotein as one donor, and incorporation of one atom of oxygen"/>
    <property type="evidence" value="ECO:0007669"/>
    <property type="project" value="UniProtKB-UniRule"/>
</dbReference>
<dbReference type="InterPro" id="IPR018168">
    <property type="entry name" value="Ubi_Hdrlase_CS"/>
</dbReference>